<dbReference type="EMBL" id="LSEF01000026">
    <property type="protein sequence ID" value="OAF19174.1"/>
    <property type="molecule type" value="Genomic_DNA"/>
</dbReference>
<evidence type="ECO:0000259" key="1">
    <source>
        <dbReference type="PROSITE" id="PS51819"/>
    </source>
</evidence>
<dbReference type="InterPro" id="IPR029068">
    <property type="entry name" value="Glyas_Bleomycin-R_OHBP_Dase"/>
</dbReference>
<protein>
    <recommendedName>
        <fullName evidence="1">VOC domain-containing protein</fullName>
    </recommendedName>
</protein>
<reference evidence="2 3" key="1">
    <citation type="submission" date="2016-02" db="EMBL/GenBank/DDBJ databases">
        <title>Draft genome sequence of the strain BR 10247T Bradyrhizobium neotropicale isolated from nodules of Centrolobium paraense.</title>
        <authorList>
            <person name="Simoes-Araujo J.L."/>
            <person name="Barauna A.C."/>
            <person name="Silva K."/>
            <person name="Zilli J.E."/>
        </authorList>
    </citation>
    <scope>NUCLEOTIDE SEQUENCE [LARGE SCALE GENOMIC DNA]</scope>
    <source>
        <strain evidence="2 3">BR 10247</strain>
    </source>
</reference>
<proteinExistence type="predicted"/>
<name>A0A176ZG33_9BRAD</name>
<accession>A0A176ZG33</accession>
<sequence length="295" mass="32476">MSFLVQKLGYVSLGVKDLARAVEDSVRIAGVRVTEKSGKRALLTSNRRRAELVLHEAPDNGFAGLGLEAVNPDTIDEAKKRAIAAGLRIISDKPLLELVEKAVSFQTSAGHVIEIHTPVPSNLPVRYSGPGVHPSFLDHVTLATVDAEKTAEELQQVLGMRLSERDVGNNMFFLRGADGRHHTVGLFRQEKSGLHHYSWEFADFSDFKRLGDVIDVEGRSLIWGPGRHGAGDNIFTYHFDSAGFIVECTSDMAIIHEENFTPRICDFTNPKAGNLWCAMPPPAEWVAHCSPNIRA</sequence>
<keyword evidence="3" id="KW-1185">Reference proteome</keyword>
<dbReference type="InterPro" id="IPR037523">
    <property type="entry name" value="VOC_core"/>
</dbReference>
<dbReference type="SUPFAM" id="SSF54593">
    <property type="entry name" value="Glyoxalase/Bleomycin resistance protein/Dihydroxybiphenyl dioxygenase"/>
    <property type="match status" value="1"/>
</dbReference>
<dbReference type="RefSeq" id="WP_063677001.1">
    <property type="nucleotide sequence ID" value="NZ_LSEF01000026.1"/>
</dbReference>
<dbReference type="PROSITE" id="PS51819">
    <property type="entry name" value="VOC"/>
    <property type="match status" value="2"/>
</dbReference>
<dbReference type="InterPro" id="IPR004360">
    <property type="entry name" value="Glyas_Fos-R_dOase_dom"/>
</dbReference>
<evidence type="ECO:0000313" key="2">
    <source>
        <dbReference type="EMBL" id="OAF19174.1"/>
    </source>
</evidence>
<dbReference type="AlphaFoldDB" id="A0A176ZG33"/>
<dbReference type="Pfam" id="PF00903">
    <property type="entry name" value="Glyoxalase"/>
    <property type="match status" value="1"/>
</dbReference>
<dbReference type="Proteomes" id="UP000077173">
    <property type="component" value="Unassembled WGS sequence"/>
</dbReference>
<dbReference type="Gene3D" id="3.10.180.10">
    <property type="entry name" value="2,3-Dihydroxybiphenyl 1,2-Dioxygenase, domain 1"/>
    <property type="match status" value="2"/>
</dbReference>
<organism evidence="2 3">
    <name type="scientific">Bradyrhizobium neotropicale</name>
    <dbReference type="NCBI Taxonomy" id="1497615"/>
    <lineage>
        <taxon>Bacteria</taxon>
        <taxon>Pseudomonadati</taxon>
        <taxon>Pseudomonadota</taxon>
        <taxon>Alphaproteobacteria</taxon>
        <taxon>Hyphomicrobiales</taxon>
        <taxon>Nitrobacteraceae</taxon>
        <taxon>Bradyrhizobium</taxon>
    </lineage>
</organism>
<feature type="domain" description="VOC" evidence="1">
    <location>
        <begin position="7"/>
        <end position="118"/>
    </location>
</feature>
<comment type="caution">
    <text evidence="2">The sequence shown here is derived from an EMBL/GenBank/DDBJ whole genome shotgun (WGS) entry which is preliminary data.</text>
</comment>
<feature type="domain" description="VOC" evidence="1">
    <location>
        <begin position="136"/>
        <end position="251"/>
    </location>
</feature>
<evidence type="ECO:0000313" key="3">
    <source>
        <dbReference type="Proteomes" id="UP000077173"/>
    </source>
</evidence>
<gene>
    <name evidence="2" type="ORF">AXW67_37540</name>
</gene>
<dbReference type="GeneID" id="32584196"/>